<accession>A0AAV7S044</accession>
<dbReference type="Proteomes" id="UP001066276">
    <property type="component" value="Chromosome 5"/>
</dbReference>
<feature type="region of interest" description="Disordered" evidence="1">
    <location>
        <begin position="90"/>
        <end position="149"/>
    </location>
</feature>
<keyword evidence="3" id="KW-1185">Reference proteome</keyword>
<proteinExistence type="predicted"/>
<protein>
    <submittedName>
        <fullName evidence="2">Uncharacterized protein</fullName>
    </submittedName>
</protein>
<dbReference type="EMBL" id="JANPWB010000009">
    <property type="protein sequence ID" value="KAJ1157105.1"/>
    <property type="molecule type" value="Genomic_DNA"/>
</dbReference>
<name>A0AAV7S044_PLEWA</name>
<comment type="caution">
    <text evidence="2">The sequence shown here is derived from an EMBL/GenBank/DDBJ whole genome shotgun (WGS) entry which is preliminary data.</text>
</comment>
<evidence type="ECO:0000313" key="2">
    <source>
        <dbReference type="EMBL" id="KAJ1157105.1"/>
    </source>
</evidence>
<reference evidence="2" key="1">
    <citation type="journal article" date="2022" name="bioRxiv">
        <title>Sequencing and chromosome-scale assembly of the giantPleurodeles waltlgenome.</title>
        <authorList>
            <person name="Brown T."/>
            <person name="Elewa A."/>
            <person name="Iarovenko S."/>
            <person name="Subramanian E."/>
            <person name="Araus A.J."/>
            <person name="Petzold A."/>
            <person name="Susuki M."/>
            <person name="Suzuki K.-i.T."/>
            <person name="Hayashi T."/>
            <person name="Toyoda A."/>
            <person name="Oliveira C."/>
            <person name="Osipova E."/>
            <person name="Leigh N.D."/>
            <person name="Simon A."/>
            <person name="Yun M.H."/>
        </authorList>
    </citation>
    <scope>NUCLEOTIDE SEQUENCE</scope>
    <source>
        <strain evidence="2">20211129_DDA</strain>
        <tissue evidence="2">Liver</tissue>
    </source>
</reference>
<sequence>MAGKTRRRTPARPRLGSAALRPCTDGPDAEEPGAAGPCACCGIPTQTSAKGERLAGVPETHVDWAGAVGDLLRRMPARPRLVLGGMVLRPCTGGSDPEEPRAVGPCHRSSSSRWATIRHDPEQQQHCPILPGGGRAGRVGPDGIGPAST</sequence>
<feature type="compositionally biased region" description="Gly residues" evidence="1">
    <location>
        <begin position="131"/>
        <end position="143"/>
    </location>
</feature>
<evidence type="ECO:0000256" key="1">
    <source>
        <dbReference type="SAM" id="MobiDB-lite"/>
    </source>
</evidence>
<evidence type="ECO:0000313" key="3">
    <source>
        <dbReference type="Proteomes" id="UP001066276"/>
    </source>
</evidence>
<dbReference type="AlphaFoldDB" id="A0AAV7S044"/>
<gene>
    <name evidence="2" type="ORF">NDU88_009820</name>
</gene>
<feature type="compositionally biased region" description="Basic residues" evidence="1">
    <location>
        <begin position="1"/>
        <end position="11"/>
    </location>
</feature>
<organism evidence="2 3">
    <name type="scientific">Pleurodeles waltl</name>
    <name type="common">Iberian ribbed newt</name>
    <dbReference type="NCBI Taxonomy" id="8319"/>
    <lineage>
        <taxon>Eukaryota</taxon>
        <taxon>Metazoa</taxon>
        <taxon>Chordata</taxon>
        <taxon>Craniata</taxon>
        <taxon>Vertebrata</taxon>
        <taxon>Euteleostomi</taxon>
        <taxon>Amphibia</taxon>
        <taxon>Batrachia</taxon>
        <taxon>Caudata</taxon>
        <taxon>Salamandroidea</taxon>
        <taxon>Salamandridae</taxon>
        <taxon>Pleurodelinae</taxon>
        <taxon>Pleurodeles</taxon>
    </lineage>
</organism>
<feature type="region of interest" description="Disordered" evidence="1">
    <location>
        <begin position="1"/>
        <end position="36"/>
    </location>
</feature>